<reference evidence="6" key="1">
    <citation type="journal article" date="2020" name="Stud. Mycol.">
        <title>101 Dothideomycetes genomes: a test case for predicting lifestyles and emergence of pathogens.</title>
        <authorList>
            <person name="Haridas S."/>
            <person name="Albert R."/>
            <person name="Binder M."/>
            <person name="Bloem J."/>
            <person name="Labutti K."/>
            <person name="Salamov A."/>
            <person name="Andreopoulos B."/>
            <person name="Baker S."/>
            <person name="Barry K."/>
            <person name="Bills G."/>
            <person name="Bluhm B."/>
            <person name="Cannon C."/>
            <person name="Castanera R."/>
            <person name="Culley D."/>
            <person name="Daum C."/>
            <person name="Ezra D."/>
            <person name="Gonzalez J."/>
            <person name="Henrissat B."/>
            <person name="Kuo A."/>
            <person name="Liang C."/>
            <person name="Lipzen A."/>
            <person name="Lutzoni F."/>
            <person name="Magnuson J."/>
            <person name="Mondo S."/>
            <person name="Nolan M."/>
            <person name="Ohm R."/>
            <person name="Pangilinan J."/>
            <person name="Park H.-J."/>
            <person name="Ramirez L."/>
            <person name="Alfaro M."/>
            <person name="Sun H."/>
            <person name="Tritt A."/>
            <person name="Yoshinaga Y."/>
            <person name="Zwiers L.-H."/>
            <person name="Turgeon B."/>
            <person name="Goodwin S."/>
            <person name="Spatafora J."/>
            <person name="Crous P."/>
            <person name="Grigoriev I."/>
        </authorList>
    </citation>
    <scope>NUCLEOTIDE SEQUENCE</scope>
    <source>
        <strain evidence="6">CBS 121167</strain>
    </source>
</reference>
<sequence length="483" mass="51510">MVKLKLPPQPSIAIIGAGPAGLTTALLLHAHNMAFTLFEQRPQPTLKALRAEQPSSGLLHLHNHSGLAALRAAGNRVYADFCNRALATTITPTSTSASSTARQISRLGLTALLLHHLPPDCIRWGHRLRNTRRAPDNSRTPHALRLDFGEGSRQPFDFVIGADGRASKLRAILSGRIPKSAGVRVLSLTITGFEQAYPELAREVDAAGGGGFVARGKRVAVEAFHYRRGQGEPADVANVNVYFRWPADAEAFNAVYPFSTGTADPARLAATTARLLAAEESFYFPTAAQLVAAGFEELAATGVLADPFADIAADDADANAKAPPLLRPLRALPATHSWEPRADATLLGDAAHLHASSPWSEIGGSEGVDLAMRDALELVGAIVRARDRAAGVGGAGDPAKDKDAEELDEWHRTLRREAIIKALEPEVAKFEREMMRRARKSVGAGMGHEGRKRVGKGMGDEGLEGAVLGWGRDAGGRRKAVGR</sequence>
<dbReference type="InterPro" id="IPR002938">
    <property type="entry name" value="FAD-bd"/>
</dbReference>
<evidence type="ECO:0000256" key="3">
    <source>
        <dbReference type="ARBA" id="ARBA00023002"/>
    </source>
</evidence>
<evidence type="ECO:0000256" key="1">
    <source>
        <dbReference type="ARBA" id="ARBA00022630"/>
    </source>
</evidence>
<protein>
    <recommendedName>
        <fullName evidence="5">FAD-binding domain-containing protein</fullName>
    </recommendedName>
</protein>
<evidence type="ECO:0000313" key="7">
    <source>
        <dbReference type="Proteomes" id="UP000799438"/>
    </source>
</evidence>
<dbReference type="Pfam" id="PF01494">
    <property type="entry name" value="FAD_binding_3"/>
    <property type="match status" value="1"/>
</dbReference>
<name>A0A6A6BIJ0_9PEZI</name>
<dbReference type="RefSeq" id="XP_033398847.1">
    <property type="nucleotide sequence ID" value="XM_033535738.1"/>
</dbReference>
<gene>
    <name evidence="6" type="ORF">K452DRAFT_166979</name>
</gene>
<accession>A0A6A6BIJ0</accession>
<dbReference type="InterPro" id="IPR036188">
    <property type="entry name" value="FAD/NAD-bd_sf"/>
</dbReference>
<dbReference type="EMBL" id="ML995482">
    <property type="protein sequence ID" value="KAF2143135.1"/>
    <property type="molecule type" value="Genomic_DNA"/>
</dbReference>
<dbReference type="GeneID" id="54293234"/>
<dbReference type="Proteomes" id="UP000799438">
    <property type="component" value="Unassembled WGS sequence"/>
</dbReference>
<evidence type="ECO:0000313" key="6">
    <source>
        <dbReference type="EMBL" id="KAF2143135.1"/>
    </source>
</evidence>
<dbReference type="GO" id="GO:0071949">
    <property type="term" value="F:FAD binding"/>
    <property type="evidence" value="ECO:0007669"/>
    <property type="project" value="InterPro"/>
</dbReference>
<keyword evidence="2" id="KW-0274">FAD</keyword>
<organism evidence="6 7">
    <name type="scientific">Aplosporella prunicola CBS 121167</name>
    <dbReference type="NCBI Taxonomy" id="1176127"/>
    <lineage>
        <taxon>Eukaryota</taxon>
        <taxon>Fungi</taxon>
        <taxon>Dikarya</taxon>
        <taxon>Ascomycota</taxon>
        <taxon>Pezizomycotina</taxon>
        <taxon>Dothideomycetes</taxon>
        <taxon>Dothideomycetes incertae sedis</taxon>
        <taxon>Botryosphaeriales</taxon>
        <taxon>Aplosporellaceae</taxon>
        <taxon>Aplosporella</taxon>
    </lineage>
</organism>
<dbReference type="Gene3D" id="3.50.50.60">
    <property type="entry name" value="FAD/NAD(P)-binding domain"/>
    <property type="match status" value="1"/>
</dbReference>
<dbReference type="AlphaFoldDB" id="A0A6A6BIJ0"/>
<evidence type="ECO:0000259" key="5">
    <source>
        <dbReference type="Pfam" id="PF01494"/>
    </source>
</evidence>
<keyword evidence="4" id="KW-0503">Monooxygenase</keyword>
<dbReference type="SUPFAM" id="SSF51905">
    <property type="entry name" value="FAD/NAD(P)-binding domain"/>
    <property type="match status" value="1"/>
</dbReference>
<evidence type="ECO:0000256" key="4">
    <source>
        <dbReference type="ARBA" id="ARBA00023033"/>
    </source>
</evidence>
<proteinExistence type="predicted"/>
<dbReference type="PANTHER" id="PTHR46972:SF1">
    <property type="entry name" value="FAD DEPENDENT OXIDOREDUCTASE DOMAIN-CONTAINING PROTEIN"/>
    <property type="match status" value="1"/>
</dbReference>
<keyword evidence="1" id="KW-0285">Flavoprotein</keyword>
<dbReference type="GO" id="GO:0004497">
    <property type="term" value="F:monooxygenase activity"/>
    <property type="evidence" value="ECO:0007669"/>
    <property type="project" value="UniProtKB-KW"/>
</dbReference>
<keyword evidence="7" id="KW-1185">Reference proteome</keyword>
<keyword evidence="3" id="KW-0560">Oxidoreductase</keyword>
<evidence type="ECO:0000256" key="2">
    <source>
        <dbReference type="ARBA" id="ARBA00022827"/>
    </source>
</evidence>
<dbReference type="PRINTS" id="PR00420">
    <property type="entry name" value="RNGMNOXGNASE"/>
</dbReference>
<dbReference type="PANTHER" id="PTHR46972">
    <property type="entry name" value="MONOOXYGENASE ASQM-RELATED"/>
    <property type="match status" value="1"/>
</dbReference>
<feature type="domain" description="FAD-binding" evidence="5">
    <location>
        <begin position="12"/>
        <end position="183"/>
    </location>
</feature>